<evidence type="ECO:0000313" key="2">
    <source>
        <dbReference type="EMBL" id="MCI01829.1"/>
    </source>
</evidence>
<dbReference type="EMBL" id="LXQA010047272">
    <property type="protein sequence ID" value="MCI01829.1"/>
    <property type="molecule type" value="Genomic_DNA"/>
</dbReference>
<keyword evidence="3" id="KW-1185">Reference proteome</keyword>
<comment type="caution">
    <text evidence="2">The sequence shown here is derived from an EMBL/GenBank/DDBJ whole genome shotgun (WGS) entry which is preliminary data.</text>
</comment>
<protein>
    <submittedName>
        <fullName evidence="2">Uncharacterized protein</fullName>
    </submittedName>
</protein>
<feature type="region of interest" description="Disordered" evidence="1">
    <location>
        <begin position="1"/>
        <end position="47"/>
    </location>
</feature>
<feature type="compositionally biased region" description="Basic residues" evidence="1">
    <location>
        <begin position="1"/>
        <end position="12"/>
    </location>
</feature>
<dbReference type="AlphaFoldDB" id="A0A392NRP9"/>
<accession>A0A392NRP9</accession>
<sequence length="47" mass="5446">RRPARWRLRRSLAGRWSPPETGLGVDPVEVQPESSSKRMNMVGEKRE</sequence>
<proteinExistence type="predicted"/>
<evidence type="ECO:0000256" key="1">
    <source>
        <dbReference type="SAM" id="MobiDB-lite"/>
    </source>
</evidence>
<name>A0A392NRP9_9FABA</name>
<evidence type="ECO:0000313" key="3">
    <source>
        <dbReference type="Proteomes" id="UP000265520"/>
    </source>
</evidence>
<reference evidence="2 3" key="1">
    <citation type="journal article" date="2018" name="Front. Plant Sci.">
        <title>Red Clover (Trifolium pratense) and Zigzag Clover (T. medium) - A Picture of Genomic Similarities and Differences.</title>
        <authorList>
            <person name="Dluhosova J."/>
            <person name="Istvanek J."/>
            <person name="Nedelnik J."/>
            <person name="Repkova J."/>
        </authorList>
    </citation>
    <scope>NUCLEOTIDE SEQUENCE [LARGE SCALE GENOMIC DNA]</scope>
    <source>
        <strain evidence="3">cv. 10/8</strain>
        <tissue evidence="2">Leaf</tissue>
    </source>
</reference>
<feature type="non-terminal residue" evidence="2">
    <location>
        <position position="1"/>
    </location>
</feature>
<dbReference type="Proteomes" id="UP000265520">
    <property type="component" value="Unassembled WGS sequence"/>
</dbReference>
<organism evidence="2 3">
    <name type="scientific">Trifolium medium</name>
    <dbReference type="NCBI Taxonomy" id="97028"/>
    <lineage>
        <taxon>Eukaryota</taxon>
        <taxon>Viridiplantae</taxon>
        <taxon>Streptophyta</taxon>
        <taxon>Embryophyta</taxon>
        <taxon>Tracheophyta</taxon>
        <taxon>Spermatophyta</taxon>
        <taxon>Magnoliopsida</taxon>
        <taxon>eudicotyledons</taxon>
        <taxon>Gunneridae</taxon>
        <taxon>Pentapetalae</taxon>
        <taxon>rosids</taxon>
        <taxon>fabids</taxon>
        <taxon>Fabales</taxon>
        <taxon>Fabaceae</taxon>
        <taxon>Papilionoideae</taxon>
        <taxon>50 kb inversion clade</taxon>
        <taxon>NPAAA clade</taxon>
        <taxon>Hologalegina</taxon>
        <taxon>IRL clade</taxon>
        <taxon>Trifolieae</taxon>
        <taxon>Trifolium</taxon>
    </lineage>
</organism>